<dbReference type="EMBL" id="NESQ01000034">
    <property type="protein sequence ID" value="PUU82053.1"/>
    <property type="molecule type" value="Genomic_DNA"/>
</dbReference>
<dbReference type="GO" id="GO:0034388">
    <property type="term" value="C:Pwp2p-containing subcomplex of 90S preribosome"/>
    <property type="evidence" value="ECO:0007669"/>
    <property type="project" value="TreeGrafter"/>
</dbReference>
<name>A0A2T7A2T1_TUBBO</name>
<feature type="compositionally biased region" description="Basic and acidic residues" evidence="4">
    <location>
        <begin position="870"/>
        <end position="882"/>
    </location>
</feature>
<evidence type="ECO:0000256" key="1">
    <source>
        <dbReference type="ARBA" id="ARBA00022574"/>
    </source>
</evidence>
<dbReference type="InterPro" id="IPR007319">
    <property type="entry name" value="WDR36/Utp21_C"/>
</dbReference>
<dbReference type="InterPro" id="IPR019775">
    <property type="entry name" value="WD40_repeat_CS"/>
</dbReference>
<organism evidence="7 8">
    <name type="scientific">Tuber borchii</name>
    <name type="common">White truffle</name>
    <dbReference type="NCBI Taxonomy" id="42251"/>
    <lineage>
        <taxon>Eukaryota</taxon>
        <taxon>Fungi</taxon>
        <taxon>Dikarya</taxon>
        <taxon>Ascomycota</taxon>
        <taxon>Pezizomycotina</taxon>
        <taxon>Pezizomycetes</taxon>
        <taxon>Pezizales</taxon>
        <taxon>Tuberaceae</taxon>
        <taxon>Tuber</taxon>
    </lineage>
</organism>
<dbReference type="SUPFAM" id="SSF50998">
    <property type="entry name" value="Quinoprotein alcohol dehydrogenase-like"/>
    <property type="match status" value="1"/>
</dbReference>
<feature type="repeat" description="WD" evidence="3">
    <location>
        <begin position="574"/>
        <end position="615"/>
    </location>
</feature>
<feature type="region of interest" description="Disordered" evidence="4">
    <location>
        <begin position="821"/>
        <end position="882"/>
    </location>
</feature>
<dbReference type="InterPro" id="IPR011044">
    <property type="entry name" value="Quino_amine_DH_bsu"/>
</dbReference>
<dbReference type="PROSITE" id="PS50082">
    <property type="entry name" value="WD_REPEATS_2"/>
    <property type="match status" value="2"/>
</dbReference>
<dbReference type="PANTHER" id="PTHR22840:SF12">
    <property type="entry name" value="WD REPEAT-CONTAINING PROTEIN 36"/>
    <property type="match status" value="1"/>
</dbReference>
<sequence>MALNKRQRKIADSIAQNPPTPPTHSRILAPFRAIGHITSTSVPPTPFSILPLGKTFQLTTALSNTIQTYDVRRLNLVFASSPPTPGTIRRIAAHRDVVYVAFEDPLVKVWVFKRGKKIAELGVAGEGRKKVTEWRDLVIFGDWVVGVLDWGMVVWKRETREVYTEIEMDSRGEVTAAVHPSTYLNKIVIARMGGVLEIWNVKTGKRIYTVLPPVASTGEEPLEITTLVQSPAISVLGIGFSTGEIHLHNIQFDKPLFTLGGSAGDIIAATSRGQKRVTSVSFCTDPAVGGGKSRVATDSGGNMLVVGHHDGDITLWNLKKRRIASIMRNAHGGPFGGGVIVEWLAGQNVLITSGGDNSIKEWIFDSPHTTLPRVLRSRSGHSKPITSLTFLNPSTSHFLLSGSLDSSFRAHSMRNDAQSFVFSEKVGSKKLSEPPQNGERGTDWANREFSASNPVTCIATVAGEDGAGNAGNAARDLAGIITGHRGSESGRLWSFENKSLRGRWAKTTDGGLVSSVAVSSCGTFCFVGSSNGGIAMYNIQSGIKRRQFPEPVSAAAAKRLKNSTGPAKLGMAGIGKHTKAVTGIVIDSLNRVAISTSLDEKVKFWDFNTGIIIHEINWGNSGAITKAKLHRHSDLLAVSCDDLCIRVVDIETRKTVRELWGARGRISDFCFSNDGRWIFGASTDSIVRIWDLPTGHMIDGIRTKSIVTAMAFSGTGEFLATAHVDSVGINLWTNRTLFRHVPTRHLDEKDIVDMAAPLTSGEGGVGVIEAALNPQDDDGEDDSTGTYTTVDQLSNNMLTMSLVPRTRWQTLLNLDVIKQRNKPKEAPKASETAPFFLPPLGARSDPFAPAAEETTNGTSSTQPADSQSLEAERSRVLRMSRDSGESTFTQLLREATDHSDRDYALFLAHLKTLPPSTADLEIRGLQVNELAPFVQAMTQLLRSRRDYELVQTWVNVFLKRHSESVMCEEDVRNELRKWMVEQKREAGRLAELVGYCSGVAGFLRSGR</sequence>
<reference evidence="7 8" key="1">
    <citation type="submission" date="2017-04" db="EMBL/GenBank/DDBJ databases">
        <title>Draft genome sequence of Tuber borchii Vittad., a whitish edible truffle.</title>
        <authorList>
            <consortium name="DOE Joint Genome Institute"/>
            <person name="Murat C."/>
            <person name="Kuo A."/>
            <person name="Barry K.W."/>
            <person name="Clum A."/>
            <person name="Dockter R.B."/>
            <person name="Fauchery L."/>
            <person name="Iotti M."/>
            <person name="Kohler A."/>
            <person name="Labutti K."/>
            <person name="Lindquist E.A."/>
            <person name="Lipzen A."/>
            <person name="Ohm R.A."/>
            <person name="Wang M."/>
            <person name="Grigoriev I.V."/>
            <person name="Zambonelli A."/>
            <person name="Martin F.M."/>
        </authorList>
    </citation>
    <scope>NUCLEOTIDE SEQUENCE [LARGE SCALE GENOMIC DNA]</scope>
    <source>
        <strain evidence="7 8">Tbo3840</strain>
    </source>
</reference>
<feature type="repeat" description="WD" evidence="3">
    <location>
        <begin position="659"/>
        <end position="700"/>
    </location>
</feature>
<gene>
    <name evidence="7" type="ORF">B9Z19DRAFT_1121269</name>
</gene>
<feature type="domain" description="WDR36/Utp21 C-terminal" evidence="5">
    <location>
        <begin position="791"/>
        <end position="1004"/>
    </location>
</feature>
<dbReference type="GO" id="GO:0006364">
    <property type="term" value="P:rRNA processing"/>
    <property type="evidence" value="ECO:0007669"/>
    <property type="project" value="InterPro"/>
</dbReference>
<feature type="region of interest" description="Disordered" evidence="4">
    <location>
        <begin position="1"/>
        <end position="25"/>
    </location>
</feature>
<dbReference type="AlphaFoldDB" id="A0A2T7A2T1"/>
<proteinExistence type="predicted"/>
<protein>
    <submittedName>
        <fullName evidence="7">Utp21 specific WD40 associated putative domain-domain-containing protein</fullName>
    </submittedName>
</protein>
<dbReference type="OrthoDB" id="10250769at2759"/>
<keyword evidence="1 3" id="KW-0853">WD repeat</keyword>
<evidence type="ECO:0000313" key="7">
    <source>
        <dbReference type="EMBL" id="PUU82053.1"/>
    </source>
</evidence>
<dbReference type="InterPro" id="IPR011047">
    <property type="entry name" value="Quinoprotein_ADH-like_sf"/>
</dbReference>
<evidence type="ECO:0000256" key="2">
    <source>
        <dbReference type="ARBA" id="ARBA00022737"/>
    </source>
</evidence>
<comment type="caution">
    <text evidence="7">The sequence shown here is derived from an EMBL/GenBank/DDBJ whole genome shotgun (WGS) entry which is preliminary data.</text>
</comment>
<accession>A0A2T7A2T1</accession>
<dbReference type="Pfam" id="PF25171">
    <property type="entry name" value="Beta-prop_WDR36-Utp21_1st"/>
    <property type="match status" value="1"/>
</dbReference>
<dbReference type="STRING" id="42251.A0A2T7A2T1"/>
<evidence type="ECO:0000256" key="3">
    <source>
        <dbReference type="PROSITE-ProRule" id="PRU00221"/>
    </source>
</evidence>
<dbReference type="InterPro" id="IPR001680">
    <property type="entry name" value="WD40_rpt"/>
</dbReference>
<keyword evidence="2" id="KW-0677">Repeat</keyword>
<dbReference type="PROSITE" id="PS00678">
    <property type="entry name" value="WD_REPEATS_1"/>
    <property type="match status" value="2"/>
</dbReference>
<dbReference type="Gene3D" id="2.130.10.10">
    <property type="entry name" value="YVTN repeat-like/Quinoprotein amine dehydrogenase"/>
    <property type="match status" value="2"/>
</dbReference>
<dbReference type="PANTHER" id="PTHR22840">
    <property type="entry name" value="WD REPEAT-CONTAINING PROTEIN 36"/>
    <property type="match status" value="1"/>
</dbReference>
<dbReference type="Proteomes" id="UP000244722">
    <property type="component" value="Unassembled WGS sequence"/>
</dbReference>
<dbReference type="SUPFAM" id="SSF50969">
    <property type="entry name" value="YVTN repeat-like/Quinoprotein amine dehydrogenase"/>
    <property type="match status" value="1"/>
</dbReference>
<evidence type="ECO:0000259" key="5">
    <source>
        <dbReference type="Pfam" id="PF04192"/>
    </source>
</evidence>
<dbReference type="GO" id="GO:0032040">
    <property type="term" value="C:small-subunit processome"/>
    <property type="evidence" value="ECO:0007669"/>
    <property type="project" value="InterPro"/>
</dbReference>
<evidence type="ECO:0000256" key="4">
    <source>
        <dbReference type="SAM" id="MobiDB-lite"/>
    </source>
</evidence>
<evidence type="ECO:0000259" key="6">
    <source>
        <dbReference type="Pfam" id="PF25171"/>
    </source>
</evidence>
<dbReference type="SMART" id="SM00320">
    <property type="entry name" value="WD40"/>
    <property type="match status" value="8"/>
</dbReference>
<dbReference type="Pfam" id="PF04192">
    <property type="entry name" value="Utp21"/>
    <property type="match status" value="1"/>
</dbReference>
<feature type="compositionally biased region" description="Polar residues" evidence="4">
    <location>
        <begin position="853"/>
        <end position="869"/>
    </location>
</feature>
<evidence type="ECO:0000313" key="8">
    <source>
        <dbReference type="Proteomes" id="UP000244722"/>
    </source>
</evidence>
<keyword evidence="8" id="KW-1185">Reference proteome</keyword>
<dbReference type="Pfam" id="PF25168">
    <property type="entry name" value="Beta-prop_WDR36-Utp21_2nd"/>
    <property type="match status" value="1"/>
</dbReference>
<dbReference type="InterPro" id="IPR059157">
    <property type="entry name" value="WDR36-Utp21_N"/>
</dbReference>
<dbReference type="InterPro" id="IPR015943">
    <property type="entry name" value="WD40/YVTN_repeat-like_dom_sf"/>
</dbReference>
<dbReference type="PROSITE" id="PS50294">
    <property type="entry name" value="WD_REPEATS_REGION"/>
    <property type="match status" value="1"/>
</dbReference>
<feature type="domain" description="WDR36/Utp21 N-terminal" evidence="6">
    <location>
        <begin position="59"/>
        <end position="365"/>
    </location>
</feature>